<dbReference type="GeneID" id="94368330"/>
<evidence type="ECO:0000256" key="5">
    <source>
        <dbReference type="HAMAP-Rule" id="MF_00358"/>
    </source>
</evidence>
<dbReference type="Gene3D" id="1.20.5.1150">
    <property type="entry name" value="Ribosomal protein S8"/>
    <property type="match status" value="1"/>
</dbReference>
<name>A0ABQ3BMF4_9FLAO</name>
<dbReference type="GO" id="GO:0005840">
    <property type="term" value="C:ribosome"/>
    <property type="evidence" value="ECO:0007669"/>
    <property type="project" value="UniProtKB-KW"/>
</dbReference>
<dbReference type="RefSeq" id="WP_027885514.1">
    <property type="nucleotide sequence ID" value="NZ_BMWY01000001.1"/>
</dbReference>
<evidence type="ECO:0000256" key="2">
    <source>
        <dbReference type="ARBA" id="ARBA00022980"/>
    </source>
</evidence>
<keyword evidence="2 5" id="KW-0689">Ribosomal protein</keyword>
<evidence type="ECO:0000256" key="3">
    <source>
        <dbReference type="ARBA" id="ARBA00023274"/>
    </source>
</evidence>
<dbReference type="EMBL" id="BMWY01000001">
    <property type="protein sequence ID" value="GGZ47786.1"/>
    <property type="molecule type" value="Genomic_DNA"/>
</dbReference>
<dbReference type="Pfam" id="PF01165">
    <property type="entry name" value="Ribosomal_S21"/>
    <property type="match status" value="1"/>
</dbReference>
<evidence type="ECO:0000313" key="7">
    <source>
        <dbReference type="Proteomes" id="UP000615593"/>
    </source>
</evidence>
<protein>
    <recommendedName>
        <fullName evidence="4 5">Small ribosomal subunit protein bS21</fullName>
    </recommendedName>
</protein>
<dbReference type="InterPro" id="IPR001911">
    <property type="entry name" value="Ribosomal_bS21"/>
</dbReference>
<dbReference type="NCBIfam" id="TIGR00030">
    <property type="entry name" value="S21p"/>
    <property type="match status" value="1"/>
</dbReference>
<gene>
    <name evidence="5 6" type="primary">rpsU</name>
    <name evidence="6" type="ORF">GCM10008088_06750</name>
</gene>
<organism evidence="6 7">
    <name type="scientific">Mesonia mobilis</name>
    <dbReference type="NCBI Taxonomy" id="369791"/>
    <lineage>
        <taxon>Bacteria</taxon>
        <taxon>Pseudomonadati</taxon>
        <taxon>Bacteroidota</taxon>
        <taxon>Flavobacteriia</taxon>
        <taxon>Flavobacteriales</taxon>
        <taxon>Flavobacteriaceae</taxon>
        <taxon>Mesonia</taxon>
    </lineage>
</organism>
<dbReference type="InterPro" id="IPR018278">
    <property type="entry name" value="Ribosomal_bS21_CS"/>
</dbReference>
<evidence type="ECO:0000313" key="6">
    <source>
        <dbReference type="EMBL" id="GGZ47786.1"/>
    </source>
</evidence>
<keyword evidence="3 5" id="KW-0687">Ribonucleoprotein</keyword>
<evidence type="ECO:0000256" key="4">
    <source>
        <dbReference type="ARBA" id="ARBA00035135"/>
    </source>
</evidence>
<proteinExistence type="inferred from homology"/>
<comment type="caution">
    <text evidence="6">The sequence shown here is derived from an EMBL/GenBank/DDBJ whole genome shotgun (WGS) entry which is preliminary data.</text>
</comment>
<keyword evidence="7" id="KW-1185">Reference proteome</keyword>
<reference evidence="7" key="1">
    <citation type="journal article" date="2019" name="Int. J. Syst. Evol. Microbiol.">
        <title>The Global Catalogue of Microorganisms (GCM) 10K type strain sequencing project: providing services to taxonomists for standard genome sequencing and annotation.</title>
        <authorList>
            <consortium name="The Broad Institute Genomics Platform"/>
            <consortium name="The Broad Institute Genome Sequencing Center for Infectious Disease"/>
            <person name="Wu L."/>
            <person name="Ma J."/>
        </authorList>
    </citation>
    <scope>NUCLEOTIDE SEQUENCE [LARGE SCALE GENOMIC DNA]</scope>
    <source>
        <strain evidence="7">KCTC 12708</strain>
    </source>
</reference>
<dbReference type="Proteomes" id="UP000615593">
    <property type="component" value="Unassembled WGS sequence"/>
</dbReference>
<evidence type="ECO:0000256" key="1">
    <source>
        <dbReference type="ARBA" id="ARBA00006640"/>
    </source>
</evidence>
<comment type="similarity">
    <text evidence="1 5">Belongs to the bacterial ribosomal protein bS21 family.</text>
</comment>
<dbReference type="InterPro" id="IPR038380">
    <property type="entry name" value="Ribosomal_bS21_sf"/>
</dbReference>
<accession>A0ABQ3BMF4</accession>
<dbReference type="PROSITE" id="PS01181">
    <property type="entry name" value="RIBOSOMAL_S21"/>
    <property type="match status" value="1"/>
</dbReference>
<sequence>MLIIPVKDGENIERALKRFKRKFDRTKTMRQLRSRQNFSKPSVLNRDKIQKARYIQSLRDQENI</sequence>
<dbReference type="HAMAP" id="MF_00358">
    <property type="entry name" value="Ribosomal_bS21"/>
    <property type="match status" value="1"/>
</dbReference>